<evidence type="ECO:0000313" key="3">
    <source>
        <dbReference type="Proteomes" id="UP001066276"/>
    </source>
</evidence>
<protein>
    <submittedName>
        <fullName evidence="2">Uncharacterized protein</fullName>
    </submittedName>
</protein>
<gene>
    <name evidence="2" type="ORF">NDU88_009236</name>
</gene>
<organism evidence="2 3">
    <name type="scientific">Pleurodeles waltl</name>
    <name type="common">Iberian ribbed newt</name>
    <dbReference type="NCBI Taxonomy" id="8319"/>
    <lineage>
        <taxon>Eukaryota</taxon>
        <taxon>Metazoa</taxon>
        <taxon>Chordata</taxon>
        <taxon>Craniata</taxon>
        <taxon>Vertebrata</taxon>
        <taxon>Euteleostomi</taxon>
        <taxon>Amphibia</taxon>
        <taxon>Batrachia</taxon>
        <taxon>Caudata</taxon>
        <taxon>Salamandroidea</taxon>
        <taxon>Salamandridae</taxon>
        <taxon>Pleurodelinae</taxon>
        <taxon>Pleurodeles</taxon>
    </lineage>
</organism>
<feature type="compositionally biased region" description="Basic and acidic residues" evidence="1">
    <location>
        <begin position="98"/>
        <end position="125"/>
    </location>
</feature>
<dbReference type="EMBL" id="JANPWB010000010">
    <property type="protein sequence ID" value="KAJ1142924.1"/>
    <property type="molecule type" value="Genomic_DNA"/>
</dbReference>
<name>A0AAV7QV67_PLEWA</name>
<evidence type="ECO:0000256" key="1">
    <source>
        <dbReference type="SAM" id="MobiDB-lite"/>
    </source>
</evidence>
<dbReference type="Proteomes" id="UP001066276">
    <property type="component" value="Chromosome 6"/>
</dbReference>
<dbReference type="AlphaFoldDB" id="A0AAV7QV67"/>
<feature type="region of interest" description="Disordered" evidence="1">
    <location>
        <begin position="98"/>
        <end position="160"/>
    </location>
</feature>
<proteinExistence type="predicted"/>
<reference evidence="2" key="1">
    <citation type="journal article" date="2022" name="bioRxiv">
        <title>Sequencing and chromosome-scale assembly of the giantPleurodeles waltlgenome.</title>
        <authorList>
            <person name="Brown T."/>
            <person name="Elewa A."/>
            <person name="Iarovenko S."/>
            <person name="Subramanian E."/>
            <person name="Araus A.J."/>
            <person name="Petzold A."/>
            <person name="Susuki M."/>
            <person name="Suzuki K.-i.T."/>
            <person name="Hayashi T."/>
            <person name="Toyoda A."/>
            <person name="Oliveira C."/>
            <person name="Osipova E."/>
            <person name="Leigh N.D."/>
            <person name="Simon A."/>
            <person name="Yun M.H."/>
        </authorList>
    </citation>
    <scope>NUCLEOTIDE SEQUENCE</scope>
    <source>
        <strain evidence="2">20211129_DDA</strain>
        <tissue evidence="2">Liver</tissue>
    </source>
</reference>
<comment type="caution">
    <text evidence="2">The sequence shown here is derived from an EMBL/GenBank/DDBJ whole genome shotgun (WGS) entry which is preliminary data.</text>
</comment>
<sequence length="222" mass="24359">MRFSRFGLEIAPESCVGLCWYWGGISLSGRLVPPACLVAGDQRGFYRRVGAGFWWFLGIALSVRGVSPLPCLCLLCTDELLVRGHHLALYRKPTHAQARSEVRRGGGAEERARQSPQAHRADPRPRHQPRCALRPPLTAVWPPPLGTQSTARPRRGPESGSGPAIYFCTQPSFPNVLWGCSVNSPIFRITYHHIAARSRDRICVLGGPGTGAPGLGGRHLRR</sequence>
<accession>A0AAV7QV67</accession>
<evidence type="ECO:0000313" key="2">
    <source>
        <dbReference type="EMBL" id="KAJ1142924.1"/>
    </source>
</evidence>
<keyword evidence="3" id="KW-1185">Reference proteome</keyword>